<dbReference type="GO" id="GO:0042398">
    <property type="term" value="P:modified amino acid biosynthetic process"/>
    <property type="evidence" value="ECO:0007669"/>
    <property type="project" value="InterPro"/>
</dbReference>
<dbReference type="Proteomes" id="UP000298218">
    <property type="component" value="Unassembled WGS sequence"/>
</dbReference>
<evidence type="ECO:0000256" key="2">
    <source>
        <dbReference type="ARBA" id="ARBA00022741"/>
    </source>
</evidence>
<evidence type="ECO:0000313" key="6">
    <source>
        <dbReference type="EMBL" id="TFD82322.1"/>
    </source>
</evidence>
<sequence length="415" mass="44907">MHVHFHGPPEPATIPAMKQGAMMRTFGTEEEFMFLDRSTLRPQNVSAEVQSLLRGRSQSGSLGTEFVAPGFITPGFITPGFITPELVPPELVHSEFLTSQIEHSSPVFEHLDQAEATLLSFRSRLAAAAAAQDALAAGVGTPFQGSDSPEVTDTVRYRRVEAELRGLVPENLINGLHVHVGIPNRQAGVAALNHVRVWLPVLQALSGNSPFWNGRDTGFTSWRSIHARRWSTAGCPPHFADAADYDRRARSLIGVGGTLDLHTIWWGARLAEKYPTLEVRVCDAQLDTRSSLLLTALTRALVSTALADADRDTAPSRLEPELLDASLWHAARDGVQSNLLDPISGELAPARVVVTALFGAVSDALEEAGDADRVRELLDRFWRLGTGAERQRAAFATGGPRALGVLLRDSVSAAD</sequence>
<evidence type="ECO:0000313" key="7">
    <source>
        <dbReference type="Proteomes" id="UP000298218"/>
    </source>
</evidence>
<dbReference type="AlphaFoldDB" id="A0A4Y8KT22"/>
<reference evidence="6 7" key="1">
    <citation type="submission" date="2019-03" db="EMBL/GenBank/DDBJ databases">
        <title>Genomics of glacier-inhabiting Cryobacterium strains.</title>
        <authorList>
            <person name="Liu Q."/>
            <person name="Xin Y.-H."/>
        </authorList>
    </citation>
    <scope>NUCLEOTIDE SEQUENCE [LARGE SCALE GENOMIC DNA]</scope>
    <source>
        <strain evidence="6 7">CGMCC 1.4292</strain>
    </source>
</reference>
<dbReference type="OrthoDB" id="9769628at2"/>
<comment type="function">
    <text evidence="5">ATP-dependent carboxylate-amine ligase which exhibits weak glutamate--cysteine ligase activity.</text>
</comment>
<keyword evidence="2 5" id="KW-0547">Nucleotide-binding</keyword>
<name>A0A4Y8KT22_9MICO</name>
<gene>
    <name evidence="6" type="ORF">E3T53_00120</name>
</gene>
<keyword evidence="3 5" id="KW-0067">ATP-binding</keyword>
<proteinExistence type="inferred from homology"/>
<dbReference type="HAMAP" id="MF_01609">
    <property type="entry name" value="Glu_cys_ligase_2"/>
    <property type="match status" value="1"/>
</dbReference>
<organism evidence="6 7">
    <name type="scientific">Cryobacterium psychrophilum</name>
    <dbReference type="NCBI Taxonomy" id="41988"/>
    <lineage>
        <taxon>Bacteria</taxon>
        <taxon>Bacillati</taxon>
        <taxon>Actinomycetota</taxon>
        <taxon>Actinomycetes</taxon>
        <taxon>Micrococcales</taxon>
        <taxon>Microbacteriaceae</taxon>
        <taxon>Cryobacterium</taxon>
    </lineage>
</organism>
<keyword evidence="7" id="KW-1185">Reference proteome</keyword>
<dbReference type="PANTHER" id="PTHR36510:SF1">
    <property type="entry name" value="GLUTAMATE--CYSTEINE LIGASE 2-RELATED"/>
    <property type="match status" value="1"/>
</dbReference>
<dbReference type="InterPro" id="IPR011793">
    <property type="entry name" value="YbdK"/>
</dbReference>
<dbReference type="EC" id="6.3.2.2" evidence="5"/>
<comment type="caution">
    <text evidence="6">The sequence shown here is derived from an EMBL/GenBank/DDBJ whole genome shotgun (WGS) entry which is preliminary data.</text>
</comment>
<accession>A0A4Y8KT22</accession>
<evidence type="ECO:0000256" key="3">
    <source>
        <dbReference type="ARBA" id="ARBA00022840"/>
    </source>
</evidence>
<dbReference type="InterPro" id="IPR006336">
    <property type="entry name" value="GCS2"/>
</dbReference>
<dbReference type="SUPFAM" id="SSF55931">
    <property type="entry name" value="Glutamine synthetase/guanido kinase"/>
    <property type="match status" value="1"/>
</dbReference>
<evidence type="ECO:0000256" key="4">
    <source>
        <dbReference type="ARBA" id="ARBA00048819"/>
    </source>
</evidence>
<dbReference type="PANTHER" id="PTHR36510">
    <property type="entry name" value="GLUTAMATE--CYSTEINE LIGASE 2-RELATED"/>
    <property type="match status" value="1"/>
</dbReference>
<protein>
    <recommendedName>
        <fullName evidence="5">Putative glutamate--cysteine ligase 2</fullName>
        <ecNumber evidence="5">6.3.2.2</ecNumber>
    </recommendedName>
    <alternativeName>
        <fullName evidence="5">Gamma-glutamylcysteine synthetase 2</fullName>
        <shortName evidence="5">GCS 2</shortName>
        <shortName evidence="5">Gamma-GCS 2</shortName>
    </alternativeName>
</protein>
<evidence type="ECO:0000256" key="5">
    <source>
        <dbReference type="HAMAP-Rule" id="MF_01609"/>
    </source>
</evidence>
<dbReference type="InterPro" id="IPR050141">
    <property type="entry name" value="GCL_type2/YbdK_subfam"/>
</dbReference>
<keyword evidence="1 5" id="KW-0436">Ligase</keyword>
<dbReference type="Gene3D" id="3.30.590.20">
    <property type="match status" value="1"/>
</dbReference>
<dbReference type="InterPro" id="IPR014746">
    <property type="entry name" value="Gln_synth/guanido_kin_cat_dom"/>
</dbReference>
<dbReference type="GO" id="GO:0004357">
    <property type="term" value="F:glutamate-cysteine ligase activity"/>
    <property type="evidence" value="ECO:0007669"/>
    <property type="project" value="UniProtKB-EC"/>
</dbReference>
<dbReference type="NCBIfam" id="TIGR02050">
    <property type="entry name" value="gshA_cyan_rel"/>
    <property type="match status" value="1"/>
</dbReference>
<dbReference type="GO" id="GO:0005524">
    <property type="term" value="F:ATP binding"/>
    <property type="evidence" value="ECO:0007669"/>
    <property type="project" value="UniProtKB-KW"/>
</dbReference>
<comment type="catalytic activity">
    <reaction evidence="4 5">
        <text>L-cysteine + L-glutamate + ATP = gamma-L-glutamyl-L-cysteine + ADP + phosphate + H(+)</text>
        <dbReference type="Rhea" id="RHEA:13285"/>
        <dbReference type="ChEBI" id="CHEBI:15378"/>
        <dbReference type="ChEBI" id="CHEBI:29985"/>
        <dbReference type="ChEBI" id="CHEBI:30616"/>
        <dbReference type="ChEBI" id="CHEBI:35235"/>
        <dbReference type="ChEBI" id="CHEBI:43474"/>
        <dbReference type="ChEBI" id="CHEBI:58173"/>
        <dbReference type="ChEBI" id="CHEBI:456216"/>
        <dbReference type="EC" id="6.3.2.2"/>
    </reaction>
</comment>
<dbReference type="EMBL" id="SOHQ01000001">
    <property type="protein sequence ID" value="TFD82322.1"/>
    <property type="molecule type" value="Genomic_DNA"/>
</dbReference>
<dbReference type="Pfam" id="PF04107">
    <property type="entry name" value="GCS2"/>
    <property type="match status" value="1"/>
</dbReference>
<comment type="similarity">
    <text evidence="5">Belongs to the glutamate--cysteine ligase type 2 family. YbdK subfamily.</text>
</comment>
<evidence type="ECO:0000256" key="1">
    <source>
        <dbReference type="ARBA" id="ARBA00022598"/>
    </source>
</evidence>